<proteinExistence type="predicted"/>
<protein>
    <recommendedName>
        <fullName evidence="3">Uracil-DNA glycosylase</fullName>
    </recommendedName>
</protein>
<sequence length="76" mass="8922">MKPAEDSKPDVAGVEYPFCPISRQLCRAGKVWIDPAVKDSETFCAFWHRKELRCVFRMVEFDLFNVARSLDELRNR</sequence>
<name>A0ABV6YL83_UNCEI</name>
<comment type="caution">
    <text evidence="1">The sequence shown here is derived from an EMBL/GenBank/DDBJ whole genome shotgun (WGS) entry which is preliminary data.</text>
</comment>
<organism evidence="1 2">
    <name type="scientific">Eiseniibacteriota bacterium</name>
    <dbReference type="NCBI Taxonomy" id="2212470"/>
    <lineage>
        <taxon>Bacteria</taxon>
        <taxon>Candidatus Eiseniibacteriota</taxon>
    </lineage>
</organism>
<evidence type="ECO:0000313" key="2">
    <source>
        <dbReference type="Proteomes" id="UP001593833"/>
    </source>
</evidence>
<keyword evidence="2" id="KW-1185">Reference proteome</keyword>
<gene>
    <name evidence="1" type="ORF">ACFL6M_04855</name>
</gene>
<evidence type="ECO:0008006" key="3">
    <source>
        <dbReference type="Google" id="ProtNLM"/>
    </source>
</evidence>
<evidence type="ECO:0000313" key="1">
    <source>
        <dbReference type="EMBL" id="MFC1572911.1"/>
    </source>
</evidence>
<dbReference type="EMBL" id="JBHPKH010000050">
    <property type="protein sequence ID" value="MFC1572911.1"/>
    <property type="molecule type" value="Genomic_DNA"/>
</dbReference>
<dbReference type="Proteomes" id="UP001593833">
    <property type="component" value="Unassembled WGS sequence"/>
</dbReference>
<reference evidence="1 2" key="1">
    <citation type="submission" date="2024-09" db="EMBL/GenBank/DDBJ databases">
        <authorList>
            <person name="D'Angelo T."/>
        </authorList>
    </citation>
    <scope>NUCLEOTIDE SEQUENCE [LARGE SCALE GENOMIC DNA]</scope>
    <source>
        <strain evidence="1">SAG AM-320-E07</strain>
    </source>
</reference>
<accession>A0ABV6YL83</accession>